<protein>
    <submittedName>
        <fullName evidence="2">Uncharacterized protein</fullName>
    </submittedName>
</protein>
<proteinExistence type="predicted"/>
<dbReference type="OrthoDB" id="2349272at2759"/>
<keyword evidence="3" id="KW-1185">Reference proteome</keyword>
<evidence type="ECO:0000313" key="2">
    <source>
        <dbReference type="EMBL" id="KAJ2780582.1"/>
    </source>
</evidence>
<keyword evidence="1" id="KW-0732">Signal</keyword>
<feature type="chain" id="PRO_5040997152" evidence="1">
    <location>
        <begin position="21"/>
        <end position="210"/>
    </location>
</feature>
<dbReference type="Proteomes" id="UP001140217">
    <property type="component" value="Unassembled WGS sequence"/>
</dbReference>
<dbReference type="EMBL" id="JANBUL010000132">
    <property type="protein sequence ID" value="KAJ2780582.1"/>
    <property type="molecule type" value="Genomic_DNA"/>
</dbReference>
<gene>
    <name evidence="2" type="ORF">H4R18_003377</name>
</gene>
<dbReference type="AlphaFoldDB" id="A0A9W8HFL3"/>
<evidence type="ECO:0000256" key="1">
    <source>
        <dbReference type="SAM" id="SignalP"/>
    </source>
</evidence>
<reference evidence="2" key="1">
    <citation type="submission" date="2022-07" db="EMBL/GenBank/DDBJ databases">
        <title>Phylogenomic reconstructions and comparative analyses of Kickxellomycotina fungi.</title>
        <authorList>
            <person name="Reynolds N.K."/>
            <person name="Stajich J.E."/>
            <person name="Barry K."/>
            <person name="Grigoriev I.V."/>
            <person name="Crous P."/>
            <person name="Smith M.E."/>
        </authorList>
    </citation>
    <scope>NUCLEOTIDE SEQUENCE</scope>
    <source>
        <strain evidence="2">NBRC 105414</strain>
    </source>
</reference>
<organism evidence="2 3">
    <name type="scientific">Coemansia javaensis</name>
    <dbReference type="NCBI Taxonomy" id="2761396"/>
    <lineage>
        <taxon>Eukaryota</taxon>
        <taxon>Fungi</taxon>
        <taxon>Fungi incertae sedis</taxon>
        <taxon>Zoopagomycota</taxon>
        <taxon>Kickxellomycotina</taxon>
        <taxon>Kickxellomycetes</taxon>
        <taxon>Kickxellales</taxon>
        <taxon>Kickxellaceae</taxon>
        <taxon>Coemansia</taxon>
    </lineage>
</organism>
<evidence type="ECO:0000313" key="3">
    <source>
        <dbReference type="Proteomes" id="UP001140217"/>
    </source>
</evidence>
<comment type="caution">
    <text evidence="2">The sequence shown here is derived from an EMBL/GenBank/DDBJ whole genome shotgun (WGS) entry which is preliminary data.</text>
</comment>
<sequence>MRALSTIGLLLTAAAGVCSAAGPVQAVTAAQLDAAVPKARDAARCQAGPGECATNAQAAAAISRAIQKYGVTARGEVVALVALMAYESDSWTYNINHFPGRAGQGTRAMLMYPYVLPYARALHSAQVSDAAAATADDATMNSVRGLVLNDDDSFGSAFWFLVTTAPQYHASASRLRDGNLDDFKSYVVDAVGGTWDDGRESTWHAVNNAL</sequence>
<feature type="signal peptide" evidence="1">
    <location>
        <begin position="1"/>
        <end position="20"/>
    </location>
</feature>
<accession>A0A9W8HFL3</accession>
<name>A0A9W8HFL3_9FUNG</name>